<organism evidence="1 2">
    <name type="scientific">Symbiodinium necroappetens</name>
    <dbReference type="NCBI Taxonomy" id="1628268"/>
    <lineage>
        <taxon>Eukaryota</taxon>
        <taxon>Sar</taxon>
        <taxon>Alveolata</taxon>
        <taxon>Dinophyceae</taxon>
        <taxon>Suessiales</taxon>
        <taxon>Symbiodiniaceae</taxon>
        <taxon>Symbiodinium</taxon>
    </lineage>
</organism>
<accession>A0A813BQ11</accession>
<dbReference type="EMBL" id="CAJNJA010076130">
    <property type="protein sequence ID" value="CAE7916881.1"/>
    <property type="molecule type" value="Genomic_DNA"/>
</dbReference>
<proteinExistence type="predicted"/>
<protein>
    <submittedName>
        <fullName evidence="1">Uncharacterized protein</fullName>
    </submittedName>
</protein>
<evidence type="ECO:0000313" key="2">
    <source>
        <dbReference type="Proteomes" id="UP000601435"/>
    </source>
</evidence>
<keyword evidence="2" id="KW-1185">Reference proteome</keyword>
<sequence length="110" mass="12302">MGTAPDSGTLARLLLQRTNISMYGPEARRQQQQQQQYQQMGVLYARTAQAERFAVPDHMIAECPTLEYPSSRVSQKGSLDRRLTLLGGFWNKSPSNGSWLARAESQVVGM</sequence>
<reference evidence="1" key="1">
    <citation type="submission" date="2021-02" db="EMBL/GenBank/DDBJ databases">
        <authorList>
            <person name="Dougan E. K."/>
            <person name="Rhodes N."/>
            <person name="Thang M."/>
            <person name="Chan C."/>
        </authorList>
    </citation>
    <scope>NUCLEOTIDE SEQUENCE</scope>
</reference>
<dbReference type="AlphaFoldDB" id="A0A813BQ11"/>
<dbReference type="OrthoDB" id="10523779at2759"/>
<dbReference type="Proteomes" id="UP000601435">
    <property type="component" value="Unassembled WGS sequence"/>
</dbReference>
<evidence type="ECO:0000313" key="1">
    <source>
        <dbReference type="EMBL" id="CAE7916881.1"/>
    </source>
</evidence>
<name>A0A813BQ11_9DINO</name>
<gene>
    <name evidence="1" type="ORF">SNEC2469_LOCUS31434</name>
</gene>
<comment type="caution">
    <text evidence="1">The sequence shown here is derived from an EMBL/GenBank/DDBJ whole genome shotgun (WGS) entry which is preliminary data.</text>
</comment>